<evidence type="ECO:0000313" key="3">
    <source>
        <dbReference type="Proteomes" id="UP001295684"/>
    </source>
</evidence>
<dbReference type="EMBL" id="CAMPGE010008491">
    <property type="protein sequence ID" value="CAI2367389.1"/>
    <property type="molecule type" value="Genomic_DNA"/>
</dbReference>
<protein>
    <submittedName>
        <fullName evidence="2">Uncharacterized protein</fullName>
    </submittedName>
</protein>
<proteinExistence type="predicted"/>
<reference evidence="2" key="1">
    <citation type="submission" date="2023-07" db="EMBL/GenBank/DDBJ databases">
        <authorList>
            <consortium name="AG Swart"/>
            <person name="Singh M."/>
            <person name="Singh A."/>
            <person name="Seah K."/>
            <person name="Emmerich C."/>
        </authorList>
    </citation>
    <scope>NUCLEOTIDE SEQUENCE</scope>
    <source>
        <strain evidence="2">DP1</strain>
    </source>
</reference>
<name>A0AAD1X8U0_EUPCR</name>
<sequence>MPKFSVNTNNRTCIGRRYKLSANKLADAEIKKQSQIKAEYKSTKSNSFKKTKSSTRPGVLKEKYLRQITHNLKSNIRRNDTFYNKSGKGAVGSLPLDVITEHKTHQKRLSEINSRISNYKTKNSSFQRRKSKASNINFKMTHSGIYVNEKLYFDQAFKENKLLFDKIKKIEKREKPKQVDTSNFPINTSKSKNTSYSTSRIASSKLSTNKKYSSWLTNSSLALTNNSRLRSGISGRNLHGEGVQSHKAIHSNNSNSQERQEFTKRHTFRYLQGKKRRINSSHRTKRLTTSETKTRRESANRFSKNSNYNSSYKIKTLSHEEDSPKFSQQDVHSGKFGNLYLQRGGDYHIGVQPSRKLRENMNSSLSKLFV</sequence>
<accession>A0AAD1X8U0</accession>
<feature type="region of interest" description="Disordered" evidence="1">
    <location>
        <begin position="174"/>
        <end position="203"/>
    </location>
</feature>
<evidence type="ECO:0000313" key="2">
    <source>
        <dbReference type="EMBL" id="CAI2367389.1"/>
    </source>
</evidence>
<dbReference type="AlphaFoldDB" id="A0AAD1X8U0"/>
<feature type="compositionally biased region" description="Low complexity" evidence="1">
    <location>
        <begin position="187"/>
        <end position="199"/>
    </location>
</feature>
<gene>
    <name evidence="2" type="ORF">ECRASSUSDP1_LOCUS8671</name>
</gene>
<organism evidence="2 3">
    <name type="scientific">Euplotes crassus</name>
    <dbReference type="NCBI Taxonomy" id="5936"/>
    <lineage>
        <taxon>Eukaryota</taxon>
        <taxon>Sar</taxon>
        <taxon>Alveolata</taxon>
        <taxon>Ciliophora</taxon>
        <taxon>Intramacronucleata</taxon>
        <taxon>Spirotrichea</taxon>
        <taxon>Hypotrichia</taxon>
        <taxon>Euplotida</taxon>
        <taxon>Euplotidae</taxon>
        <taxon>Moneuplotes</taxon>
    </lineage>
</organism>
<dbReference type="Proteomes" id="UP001295684">
    <property type="component" value="Unassembled WGS sequence"/>
</dbReference>
<evidence type="ECO:0000256" key="1">
    <source>
        <dbReference type="SAM" id="MobiDB-lite"/>
    </source>
</evidence>
<feature type="region of interest" description="Disordered" evidence="1">
    <location>
        <begin position="277"/>
        <end position="307"/>
    </location>
</feature>
<keyword evidence="3" id="KW-1185">Reference proteome</keyword>
<comment type="caution">
    <text evidence="2">The sequence shown here is derived from an EMBL/GenBank/DDBJ whole genome shotgun (WGS) entry which is preliminary data.</text>
</comment>
<feature type="compositionally biased region" description="Basic residues" evidence="1">
    <location>
        <begin position="277"/>
        <end position="286"/>
    </location>
</feature>